<feature type="compositionally biased region" description="Acidic residues" evidence="1">
    <location>
        <begin position="33"/>
        <end position="42"/>
    </location>
</feature>
<dbReference type="PANTHER" id="PTHR46599:SF3">
    <property type="entry name" value="PIGGYBAC TRANSPOSABLE ELEMENT-DERIVED PROTEIN 4"/>
    <property type="match status" value="1"/>
</dbReference>
<evidence type="ECO:0000256" key="1">
    <source>
        <dbReference type="SAM" id="MobiDB-lite"/>
    </source>
</evidence>
<feature type="domain" description="PiggyBac transposable element-derived protein" evidence="2">
    <location>
        <begin position="115"/>
        <end position="463"/>
    </location>
</feature>
<dbReference type="OrthoDB" id="6740404at2759"/>
<feature type="region of interest" description="Disordered" evidence="1">
    <location>
        <begin position="29"/>
        <end position="66"/>
    </location>
</feature>
<reference evidence="3" key="1">
    <citation type="submission" date="2022-03" db="EMBL/GenBank/DDBJ databases">
        <authorList>
            <person name="Sayadi A."/>
        </authorList>
    </citation>
    <scope>NUCLEOTIDE SEQUENCE</scope>
</reference>
<evidence type="ECO:0000259" key="2">
    <source>
        <dbReference type="Pfam" id="PF13843"/>
    </source>
</evidence>
<dbReference type="AlphaFoldDB" id="A0A9P0KGR4"/>
<dbReference type="InterPro" id="IPR029526">
    <property type="entry name" value="PGBD"/>
</dbReference>
<feature type="compositionally biased region" description="Low complexity" evidence="1">
    <location>
        <begin position="43"/>
        <end position="56"/>
    </location>
</feature>
<dbReference type="PANTHER" id="PTHR46599">
    <property type="entry name" value="PIGGYBAC TRANSPOSABLE ELEMENT-DERIVED PROTEIN 4"/>
    <property type="match status" value="1"/>
</dbReference>
<accession>A0A9P0KGR4</accession>
<sequence length="577" mass="66364">MSLLGGRFIEKKLTDKELEYYANHLSEISDGSVDFDSDDSIADPDFCSGSEISSEQSESDQEIDSDSDDIGFAEFIHQNEEDLSLFWSDCVLQFKKFQFTGTQGTLIPIEGKDVRDIYRLFLTDEIVQLMVQQTNVRAREIIANKKPRTSSRFSRWHDTNEDEMELFIGVIMLMGVINFPTIESYWKKDSIYYHEIFHKIPISYNRFTLLLKCWHFQDNTLPSTSRLDKINPILSIIQNNIKTVYCPGDTVVVDETMVPFRGRLKFRQYNPSKARCSYGIKLYKVCTPNGYTWHLKIYDGVSTAIDGLHLPGSTVVELVRPLLNEGRMVITDNYYTSLQLAKYLYDRNTHLLGTLRKNRRGLPEEVIIHNLRKGEIISRQNGCITVSKWKDQRDVLFLSTVHDDEMKTCGKKRNGEDKIKPSAILDWNKGKQGVDISDQFASYYTCLRNSLTWYKKLAIEIICGTLVVNTLIIYNEQRPKKEQVSLLQIRQSLISEMLKRKSNNDGGSGGKTKKTIHILEELPRDNNKLYRKRCHGCYGKLRGNNSASESAKKAKRVNTICKSCNQAFCVPCFGENH</sequence>
<protein>
    <recommendedName>
        <fullName evidence="2">PiggyBac transposable element-derived protein domain-containing protein</fullName>
    </recommendedName>
</protein>
<comment type="caution">
    <text evidence="3">The sequence shown here is derived from an EMBL/GenBank/DDBJ whole genome shotgun (WGS) entry which is preliminary data.</text>
</comment>
<gene>
    <name evidence="3" type="ORF">ACAOBT_LOCUS11443</name>
</gene>
<organism evidence="3 4">
    <name type="scientific">Acanthoscelides obtectus</name>
    <name type="common">Bean weevil</name>
    <name type="synonym">Bruchus obtectus</name>
    <dbReference type="NCBI Taxonomy" id="200917"/>
    <lineage>
        <taxon>Eukaryota</taxon>
        <taxon>Metazoa</taxon>
        <taxon>Ecdysozoa</taxon>
        <taxon>Arthropoda</taxon>
        <taxon>Hexapoda</taxon>
        <taxon>Insecta</taxon>
        <taxon>Pterygota</taxon>
        <taxon>Neoptera</taxon>
        <taxon>Endopterygota</taxon>
        <taxon>Coleoptera</taxon>
        <taxon>Polyphaga</taxon>
        <taxon>Cucujiformia</taxon>
        <taxon>Chrysomeloidea</taxon>
        <taxon>Chrysomelidae</taxon>
        <taxon>Bruchinae</taxon>
        <taxon>Bruchini</taxon>
        <taxon>Acanthoscelides</taxon>
    </lineage>
</organism>
<dbReference type="Proteomes" id="UP001152888">
    <property type="component" value="Unassembled WGS sequence"/>
</dbReference>
<evidence type="ECO:0000313" key="3">
    <source>
        <dbReference type="EMBL" id="CAH1975094.1"/>
    </source>
</evidence>
<name>A0A9P0KGR4_ACAOB</name>
<evidence type="ECO:0000313" key="4">
    <source>
        <dbReference type="Proteomes" id="UP001152888"/>
    </source>
</evidence>
<dbReference type="EMBL" id="CAKOFQ010006832">
    <property type="protein sequence ID" value="CAH1975094.1"/>
    <property type="molecule type" value="Genomic_DNA"/>
</dbReference>
<proteinExistence type="predicted"/>
<feature type="compositionally biased region" description="Acidic residues" evidence="1">
    <location>
        <begin position="57"/>
        <end position="66"/>
    </location>
</feature>
<dbReference type="Pfam" id="PF13843">
    <property type="entry name" value="DDE_Tnp_1_7"/>
    <property type="match status" value="1"/>
</dbReference>
<keyword evidence="4" id="KW-1185">Reference proteome</keyword>